<keyword evidence="2" id="KW-1185">Reference proteome</keyword>
<accession>A0A433Q290</accession>
<evidence type="ECO:0000313" key="1">
    <source>
        <dbReference type="EMBL" id="RUS23925.1"/>
    </source>
</evidence>
<reference evidence="1 2" key="1">
    <citation type="journal article" date="2018" name="New Phytol.">
        <title>Phylogenomics of Endogonaceae and evolution of mycorrhizas within Mucoromycota.</title>
        <authorList>
            <person name="Chang Y."/>
            <person name="Desiro A."/>
            <person name="Na H."/>
            <person name="Sandor L."/>
            <person name="Lipzen A."/>
            <person name="Clum A."/>
            <person name="Barry K."/>
            <person name="Grigoriev I.V."/>
            <person name="Martin F.M."/>
            <person name="Stajich J.E."/>
            <person name="Smith M.E."/>
            <person name="Bonito G."/>
            <person name="Spatafora J.W."/>
        </authorList>
    </citation>
    <scope>NUCLEOTIDE SEQUENCE [LARGE SCALE GENOMIC DNA]</scope>
    <source>
        <strain evidence="1 2">AD002</strain>
    </source>
</reference>
<proteinExistence type="predicted"/>
<name>A0A433Q290_9FUNG</name>
<protein>
    <submittedName>
        <fullName evidence="1">Uncharacterized protein</fullName>
    </submittedName>
</protein>
<dbReference type="Proteomes" id="UP000274822">
    <property type="component" value="Unassembled WGS sequence"/>
</dbReference>
<dbReference type="AlphaFoldDB" id="A0A433Q290"/>
<organism evidence="1 2">
    <name type="scientific">Jimgerdemannia flammicorona</name>
    <dbReference type="NCBI Taxonomy" id="994334"/>
    <lineage>
        <taxon>Eukaryota</taxon>
        <taxon>Fungi</taxon>
        <taxon>Fungi incertae sedis</taxon>
        <taxon>Mucoromycota</taxon>
        <taxon>Mucoromycotina</taxon>
        <taxon>Endogonomycetes</taxon>
        <taxon>Endogonales</taxon>
        <taxon>Endogonaceae</taxon>
        <taxon>Jimgerdemannia</taxon>
    </lineage>
</organism>
<comment type="caution">
    <text evidence="1">The sequence shown here is derived from an EMBL/GenBank/DDBJ whole genome shotgun (WGS) entry which is preliminary data.</text>
</comment>
<evidence type="ECO:0000313" key="2">
    <source>
        <dbReference type="Proteomes" id="UP000274822"/>
    </source>
</evidence>
<sequence>MQVILCLEHGGGDGAQTTRGRNGSIGFARDYLPRQGTYIIMEISQLNGYCDISGQSRVKRRPSDGSRTMVISLVLRRY</sequence>
<dbReference type="EMBL" id="RBNJ01017996">
    <property type="protein sequence ID" value="RUS23925.1"/>
    <property type="molecule type" value="Genomic_DNA"/>
</dbReference>
<gene>
    <name evidence="1" type="ORF">BC938DRAFT_474390</name>
</gene>